<name>A0AAQ3SWR0_PASNO</name>
<dbReference type="EMBL" id="CP144747">
    <property type="protein sequence ID" value="WVZ62295.1"/>
    <property type="molecule type" value="Genomic_DNA"/>
</dbReference>
<evidence type="ECO:0000313" key="2">
    <source>
        <dbReference type="EMBL" id="WVZ62295.1"/>
    </source>
</evidence>
<organism evidence="2 3">
    <name type="scientific">Paspalum notatum var. saurae</name>
    <dbReference type="NCBI Taxonomy" id="547442"/>
    <lineage>
        <taxon>Eukaryota</taxon>
        <taxon>Viridiplantae</taxon>
        <taxon>Streptophyta</taxon>
        <taxon>Embryophyta</taxon>
        <taxon>Tracheophyta</taxon>
        <taxon>Spermatophyta</taxon>
        <taxon>Magnoliopsida</taxon>
        <taxon>Liliopsida</taxon>
        <taxon>Poales</taxon>
        <taxon>Poaceae</taxon>
        <taxon>PACMAD clade</taxon>
        <taxon>Panicoideae</taxon>
        <taxon>Andropogonodae</taxon>
        <taxon>Paspaleae</taxon>
        <taxon>Paspalinae</taxon>
        <taxon>Paspalum</taxon>
    </lineage>
</organism>
<keyword evidence="3" id="KW-1185">Reference proteome</keyword>
<gene>
    <name evidence="2" type="ORF">U9M48_012059</name>
</gene>
<accession>A0AAQ3SWR0</accession>
<evidence type="ECO:0000259" key="1">
    <source>
        <dbReference type="PROSITE" id="PS50181"/>
    </source>
</evidence>
<feature type="domain" description="F-box" evidence="1">
    <location>
        <begin position="25"/>
        <end position="70"/>
    </location>
</feature>
<dbReference type="SUPFAM" id="SSF81383">
    <property type="entry name" value="F-box domain"/>
    <property type="match status" value="1"/>
</dbReference>
<dbReference type="PROSITE" id="PS50181">
    <property type="entry name" value="FBOX"/>
    <property type="match status" value="1"/>
</dbReference>
<dbReference type="Pfam" id="PF00646">
    <property type="entry name" value="F-box"/>
    <property type="match status" value="1"/>
</dbReference>
<proteinExistence type="predicted"/>
<dbReference type="Gene3D" id="1.20.1280.50">
    <property type="match status" value="1"/>
</dbReference>
<dbReference type="InterPro" id="IPR036047">
    <property type="entry name" value="F-box-like_dom_sf"/>
</dbReference>
<dbReference type="CDD" id="cd22157">
    <property type="entry name" value="F-box_AtFBW1-like"/>
    <property type="match status" value="1"/>
</dbReference>
<evidence type="ECO:0000313" key="3">
    <source>
        <dbReference type="Proteomes" id="UP001341281"/>
    </source>
</evidence>
<dbReference type="AlphaFoldDB" id="A0AAQ3SWR0"/>
<protein>
    <recommendedName>
        <fullName evidence="1">F-box domain-containing protein</fullName>
    </recommendedName>
</protein>
<dbReference type="PANTHER" id="PTHR31111:SF133">
    <property type="entry name" value="OS07G0196600 PROTEIN"/>
    <property type="match status" value="1"/>
</dbReference>
<feature type="non-terminal residue" evidence="2">
    <location>
        <position position="1"/>
    </location>
</feature>
<reference evidence="2 3" key="1">
    <citation type="submission" date="2024-02" db="EMBL/GenBank/DDBJ databases">
        <title>High-quality chromosome-scale genome assembly of Pensacola bahiagrass (Paspalum notatum Flugge var. saurae).</title>
        <authorList>
            <person name="Vega J.M."/>
            <person name="Podio M."/>
            <person name="Orjuela J."/>
            <person name="Siena L.A."/>
            <person name="Pessino S.C."/>
            <person name="Combes M.C."/>
            <person name="Mariac C."/>
            <person name="Albertini E."/>
            <person name="Pupilli F."/>
            <person name="Ortiz J.P.A."/>
            <person name="Leblanc O."/>
        </authorList>
    </citation>
    <scope>NUCLEOTIDE SEQUENCE [LARGE SCALE GENOMIC DNA]</scope>
    <source>
        <strain evidence="2">R1</strain>
        <tissue evidence="2">Leaf</tissue>
    </source>
</reference>
<dbReference type="PANTHER" id="PTHR31111">
    <property type="entry name" value="BNAA05G37150D PROTEIN-RELATED"/>
    <property type="match status" value="1"/>
</dbReference>
<sequence>IVVSRSMASASASSAVPVRTPAGAIVVDGVLPSDLMIDIMLRLPVRPLFCLRAVCRSWRSLLSDPAFATAHASRHPAPLVAVGVTVTVRMGYYETAPEFVMLDMDGNTHWRVAMGAWSTWNPTLRPSSYATTTAARRPHAPPLFLAGPPPGSTRHSGSTMLTAGQPQLCYVLTVSGGGGGDDAASGWGERHAPPARITWSRSSDTRATIVDGIAYFLTTPPRFVVANNFGGPADSIASFDLATEQWSPALLRGPWSSGSSAADETSTSVHENDELRLAAVNGYLVVVHDNSHCDTMDLWFRVGPAQWCRRFAIRYHRSLHMDWSMDPLWELDDGRVAVWMRGCGAGGLKIYHPRTKVFQDVVKRRPEGFVVGVGVYTGGILSNYC</sequence>
<dbReference type="InterPro" id="IPR001810">
    <property type="entry name" value="F-box_dom"/>
</dbReference>
<dbReference type="Proteomes" id="UP001341281">
    <property type="component" value="Chromosome 03"/>
</dbReference>
<dbReference type="SMART" id="SM00256">
    <property type="entry name" value="FBOX"/>
    <property type="match status" value="1"/>
</dbReference>